<dbReference type="OrthoDB" id="46337at2759"/>
<keyword evidence="2" id="KW-0472">Membrane</keyword>
<feature type="region of interest" description="Disordered" evidence="1">
    <location>
        <begin position="1"/>
        <end position="27"/>
    </location>
</feature>
<organism evidence="3 4">
    <name type="scientific">Seminavis robusta</name>
    <dbReference type="NCBI Taxonomy" id="568900"/>
    <lineage>
        <taxon>Eukaryota</taxon>
        <taxon>Sar</taxon>
        <taxon>Stramenopiles</taxon>
        <taxon>Ochrophyta</taxon>
        <taxon>Bacillariophyta</taxon>
        <taxon>Bacillariophyceae</taxon>
        <taxon>Bacillariophycidae</taxon>
        <taxon>Naviculales</taxon>
        <taxon>Naviculaceae</taxon>
        <taxon>Seminavis</taxon>
    </lineage>
</organism>
<accession>A0A9N8DD54</accession>
<protein>
    <submittedName>
        <fullName evidence="3">Uncharacterized protein</fullName>
    </submittedName>
</protein>
<evidence type="ECO:0000256" key="2">
    <source>
        <dbReference type="SAM" id="Phobius"/>
    </source>
</evidence>
<dbReference type="EMBL" id="CAICTM010000083">
    <property type="protein sequence ID" value="CAB9500469.1"/>
    <property type="molecule type" value="Genomic_DNA"/>
</dbReference>
<evidence type="ECO:0000256" key="1">
    <source>
        <dbReference type="SAM" id="MobiDB-lite"/>
    </source>
</evidence>
<evidence type="ECO:0000313" key="3">
    <source>
        <dbReference type="EMBL" id="CAB9500469.1"/>
    </source>
</evidence>
<name>A0A9N8DD54_9STRA</name>
<dbReference type="Proteomes" id="UP001153069">
    <property type="component" value="Unassembled WGS sequence"/>
</dbReference>
<keyword evidence="4" id="KW-1185">Reference proteome</keyword>
<reference evidence="3" key="1">
    <citation type="submission" date="2020-06" db="EMBL/GenBank/DDBJ databases">
        <authorList>
            <consortium name="Plant Systems Biology data submission"/>
        </authorList>
    </citation>
    <scope>NUCLEOTIDE SEQUENCE</scope>
    <source>
        <strain evidence="3">D6</strain>
    </source>
</reference>
<gene>
    <name evidence="3" type="ORF">SEMRO_84_G044920.1</name>
</gene>
<keyword evidence="2" id="KW-0812">Transmembrane</keyword>
<evidence type="ECO:0000313" key="4">
    <source>
        <dbReference type="Proteomes" id="UP001153069"/>
    </source>
</evidence>
<dbReference type="AlphaFoldDB" id="A0A9N8DD54"/>
<feature type="compositionally biased region" description="Basic and acidic residues" evidence="1">
    <location>
        <begin position="1"/>
        <end position="10"/>
    </location>
</feature>
<keyword evidence="2" id="KW-1133">Transmembrane helix</keyword>
<comment type="caution">
    <text evidence="3">The sequence shown here is derived from an EMBL/GenBank/DDBJ whole genome shotgun (WGS) entry which is preliminary data.</text>
</comment>
<proteinExistence type="predicted"/>
<sequence>MSSRRSEKKNASSLLDSAKNGGKKGSSANAGRVVTFLAILGLLGIAVVLVSSKNGGANVPGNALQSMAVSTTNTKPKKQSGPMADIPDFTPAFTKYDKCVVKWTPPPPRKEWNTKPLWLTSFPGSGSSSPAGQGDIMKPLINGITGLPAGAKFYHASSKILRRCHGIDETATCSNGHPQVDIGPEKQKANFYHSAIMVIRNIRTAFPVFHNDKAIAYHGLKGQMPENEWRQARDTWYSGVLTGWKGVLTTWKAMKAYDIGMYLQYEELMDPLRGPDATQRLANLLQSAGFTVAPKEDLPCIWFQAIKGEYLRLKEFRQYEYGYTLQQRDAIVKQLEEFQKEIVNDKPLANIVQEYIDDVRDNTRIDVPFQEDGSSGNAA</sequence>
<feature type="transmembrane region" description="Helical" evidence="2">
    <location>
        <begin position="33"/>
        <end position="52"/>
    </location>
</feature>